<dbReference type="RefSeq" id="WP_013861780.1">
    <property type="nucleotide sequence ID" value="NC_015635.1"/>
</dbReference>
<dbReference type="PANTHER" id="PTHR10357">
    <property type="entry name" value="ALPHA-AMYLASE FAMILY MEMBER"/>
    <property type="match status" value="1"/>
</dbReference>
<evidence type="ECO:0000313" key="3">
    <source>
        <dbReference type="Proteomes" id="UP000007947"/>
    </source>
</evidence>
<gene>
    <name evidence="2" type="ordered locus">MLP_08810</name>
</gene>
<protein>
    <submittedName>
        <fullName evidence="2">Putative glycoside hydrolase</fullName>
        <ecNumber evidence="2">3.2.1.-</ecNumber>
    </submittedName>
</protein>
<dbReference type="SUPFAM" id="SSF51445">
    <property type="entry name" value="(Trans)glycosidases"/>
    <property type="match status" value="1"/>
</dbReference>
<dbReference type="STRING" id="1032480.MLP_08810"/>
<evidence type="ECO:0000313" key="2">
    <source>
        <dbReference type="EMBL" id="BAK33895.1"/>
    </source>
</evidence>
<name>F5XM16_MICPN</name>
<dbReference type="SMART" id="SM00642">
    <property type="entry name" value="Aamy"/>
    <property type="match status" value="1"/>
</dbReference>
<dbReference type="CDD" id="cd11352">
    <property type="entry name" value="AmyAc_5"/>
    <property type="match status" value="1"/>
</dbReference>
<dbReference type="Proteomes" id="UP000007947">
    <property type="component" value="Chromosome"/>
</dbReference>
<keyword evidence="3" id="KW-1185">Reference proteome</keyword>
<dbReference type="InterPro" id="IPR006047">
    <property type="entry name" value="GH13_cat_dom"/>
</dbReference>
<proteinExistence type="predicted"/>
<dbReference type="PANTHER" id="PTHR10357:SF209">
    <property type="entry name" value="PERIPLASMIC ALPHA-AMYLASE"/>
    <property type="match status" value="1"/>
</dbReference>
<dbReference type="AlphaFoldDB" id="F5XM16"/>
<keyword evidence="2" id="KW-0378">Hydrolase</keyword>
<keyword evidence="2" id="KW-0326">Glycosidase</keyword>
<dbReference type="GO" id="GO:0005975">
    <property type="term" value="P:carbohydrate metabolic process"/>
    <property type="evidence" value="ECO:0007669"/>
    <property type="project" value="InterPro"/>
</dbReference>
<dbReference type="GO" id="GO:0016798">
    <property type="term" value="F:hydrolase activity, acting on glycosyl bonds"/>
    <property type="evidence" value="ECO:0007669"/>
    <property type="project" value="UniProtKB-KW"/>
</dbReference>
<dbReference type="Pfam" id="PF00128">
    <property type="entry name" value="Alpha-amylase"/>
    <property type="match status" value="1"/>
</dbReference>
<dbReference type="EMBL" id="AP012204">
    <property type="protein sequence ID" value="BAK33895.1"/>
    <property type="molecule type" value="Genomic_DNA"/>
</dbReference>
<dbReference type="EC" id="3.2.1.-" evidence="2"/>
<accession>F5XM16</accession>
<dbReference type="KEGG" id="mph:MLP_08810"/>
<dbReference type="eggNOG" id="COG0366">
    <property type="taxonomic scope" value="Bacteria"/>
</dbReference>
<feature type="domain" description="Glycosyl hydrolase family 13 catalytic" evidence="1">
    <location>
        <begin position="33"/>
        <end position="503"/>
    </location>
</feature>
<organism evidence="2 3">
    <name type="scientific">Microlunatus phosphovorus (strain ATCC 700054 / DSM 10555 / JCM 9379 / NBRC 101784 / NCIMB 13414 / VKM Ac-1990 / NM-1)</name>
    <dbReference type="NCBI Taxonomy" id="1032480"/>
    <lineage>
        <taxon>Bacteria</taxon>
        <taxon>Bacillati</taxon>
        <taxon>Actinomycetota</taxon>
        <taxon>Actinomycetes</taxon>
        <taxon>Propionibacteriales</taxon>
        <taxon>Propionibacteriaceae</taxon>
        <taxon>Microlunatus</taxon>
    </lineage>
</organism>
<dbReference type="Gene3D" id="3.20.20.80">
    <property type="entry name" value="Glycosidases"/>
    <property type="match status" value="2"/>
</dbReference>
<dbReference type="OrthoDB" id="9805159at2"/>
<dbReference type="InterPro" id="IPR017853">
    <property type="entry name" value="GH"/>
</dbReference>
<evidence type="ECO:0000259" key="1">
    <source>
        <dbReference type="SMART" id="SM00642"/>
    </source>
</evidence>
<sequence>MGARRLTDLDWSAVLAGPHHPSPSSWADQVLYFFLLDRFSDGNEDGVADPDGVPGSGSTPLFTPADTGSAVATESDAAQWRAAGVRWNGGTLAGARSKLGYLHRLGVTALWVSPVLRQRPGTEDYHGYGIQDFLEVDPHFGAAEELRLLVSEAHRLGMYVILDVVLNHTGDVFDYDADRYASIDPVTGEHIMDPRWDGRPYAVAGWRDETGSPELDFGESVGDRPDAAVWPAELQQPATYTGKGRIVNWDNDPEFLEGDFETYKDVQHGSGSIDAYQTSAALRTLARAYSYWIAYADLDGFRIDTVKHMDPGATRYLTSVIKEFAQSIGKDRFFCVGEITGSRSFAFELMQVTGLDAALGLADVQGQLESTAKGWGDPAGYFDLFRNSDLVGQGSHTWFGPHVVTSYDDHDQVRKGGAKARFAADAEGAALALVALVVNVTTLGIPCVYYGSEQRFDGHGDHDRYLREAMFGGDFGPFRSRHRHCFDEGSAIYRELAAVLSVRSAELALRRGRQYLRQISTDGQTFWFPTRIGSGRLTSLIGWSRILSDRELVVVVNTDISQSRTALITIDNELHTAGERYRYRYSSDPARIDSETVVLPANGKAIQVTVPAAGAAILVPAD</sequence>
<reference evidence="2 3" key="1">
    <citation type="submission" date="2011-05" db="EMBL/GenBank/DDBJ databases">
        <title>Whole genome sequence of Microlunatus phosphovorus NM-1.</title>
        <authorList>
            <person name="Hosoyama A."/>
            <person name="Sasaki K."/>
            <person name="Harada T."/>
            <person name="Igarashi R."/>
            <person name="Kawakoshi A."/>
            <person name="Sasagawa M."/>
            <person name="Fukada J."/>
            <person name="Nakamura S."/>
            <person name="Katano Y."/>
            <person name="Hanada S."/>
            <person name="Kamagata Y."/>
            <person name="Nakamura N."/>
            <person name="Yamazaki S."/>
            <person name="Fujita N."/>
        </authorList>
    </citation>
    <scope>NUCLEOTIDE SEQUENCE [LARGE SCALE GENOMIC DNA]</scope>
    <source>
        <strain evidence="3">ATCC 700054 / DSM 10555 / JCM 9379 / NBRC 101784 / NCIMB 13414 / VKM Ac-1990 / NM-1</strain>
    </source>
</reference>
<dbReference type="HOGENOM" id="CLU_031181_0_0_11"/>